<gene>
    <name evidence="1" type="ORF">dsmv_3018</name>
</gene>
<dbReference type="RefSeq" id="WP_020878085.1">
    <property type="nucleotide sequence ID" value="NZ_ATHJ01000101.1"/>
</dbReference>
<dbReference type="STRING" id="897.B2D07_09655"/>
<dbReference type="OrthoDB" id="9151463at2"/>
<organism evidence="1 2">
    <name type="scientific">Desulfococcus multivorans DSM 2059</name>
    <dbReference type="NCBI Taxonomy" id="1121405"/>
    <lineage>
        <taxon>Bacteria</taxon>
        <taxon>Pseudomonadati</taxon>
        <taxon>Thermodesulfobacteriota</taxon>
        <taxon>Desulfobacteria</taxon>
        <taxon>Desulfobacterales</taxon>
        <taxon>Desulfococcaceae</taxon>
        <taxon>Desulfococcus</taxon>
    </lineage>
</organism>
<dbReference type="Proteomes" id="UP000014977">
    <property type="component" value="Unassembled WGS sequence"/>
</dbReference>
<evidence type="ECO:0000313" key="1">
    <source>
        <dbReference type="EMBL" id="EPR37729.1"/>
    </source>
</evidence>
<evidence type="ECO:0000313" key="2">
    <source>
        <dbReference type="Proteomes" id="UP000014977"/>
    </source>
</evidence>
<sequence length="290" mass="32028">MRNESWIKVYRKLLDKPIWKNSTPEHKTVLMTLLLMANHETGEWEWAGEEFDVMPGQFVTSLSAIQERAGRGISLHNVRSALRKFEKLGFAASESTRCGRRITILKWETYQGPSPAVRKASRKAGANLPQTCHKAGATNKNNQNEKKDQKGRILFGLRPDAFDPGDDVILTVPLRAGDGFAGITQAGVADLQARFPDADVAWELSRLRDWNIANPDRRKSRVGFGRHVNFWLTRSPKRGPVSRPGAGRKAGVVTLPDGKAVSRAGYQTALAGMRVAQKLFGGGGEQGAER</sequence>
<protein>
    <submittedName>
        <fullName evidence="1">Uncharacterized protein</fullName>
    </submittedName>
</protein>
<proteinExistence type="predicted"/>
<comment type="caution">
    <text evidence="1">The sequence shown here is derived from an EMBL/GenBank/DDBJ whole genome shotgun (WGS) entry which is preliminary data.</text>
</comment>
<dbReference type="eggNOG" id="COG3935">
    <property type="taxonomic scope" value="Bacteria"/>
</dbReference>
<dbReference type="AlphaFoldDB" id="S7UUJ9"/>
<dbReference type="EMBL" id="ATHJ01000101">
    <property type="protein sequence ID" value="EPR37729.1"/>
    <property type="molecule type" value="Genomic_DNA"/>
</dbReference>
<keyword evidence="2" id="KW-1185">Reference proteome</keyword>
<reference evidence="1 2" key="1">
    <citation type="journal article" date="2013" name="Genome Announc.">
        <title>Draft genome sequences for three mercury-methylating, sulfate-reducing bacteria.</title>
        <authorList>
            <person name="Brown S.D."/>
            <person name="Hurt R.A.Jr."/>
            <person name="Gilmour C.C."/>
            <person name="Elias D.A."/>
        </authorList>
    </citation>
    <scope>NUCLEOTIDE SEQUENCE [LARGE SCALE GENOMIC DNA]</scope>
    <source>
        <strain evidence="1 2">DSM 2059</strain>
    </source>
</reference>
<accession>S7UUJ9</accession>
<name>S7UUJ9_DESML</name>